<comment type="caution">
    <text evidence="1">The sequence shown here is derived from an EMBL/GenBank/DDBJ whole genome shotgun (WGS) entry which is preliminary data.</text>
</comment>
<dbReference type="GeneID" id="78775934"/>
<name>A0A6A5GVZ8_CAERE</name>
<dbReference type="CTD" id="78775934"/>
<dbReference type="AlphaFoldDB" id="A0A6A5GVZ8"/>
<dbReference type="KEGG" id="crq:GCK72_015001"/>
<evidence type="ECO:0000313" key="1">
    <source>
        <dbReference type="EMBL" id="KAF1758542.1"/>
    </source>
</evidence>
<dbReference type="EMBL" id="WUAV01000004">
    <property type="protein sequence ID" value="KAF1758542.1"/>
    <property type="molecule type" value="Genomic_DNA"/>
</dbReference>
<accession>A0A6A5GVZ8</accession>
<protein>
    <submittedName>
        <fullName evidence="1">Uncharacterized protein</fullName>
    </submittedName>
</protein>
<reference evidence="1 2" key="1">
    <citation type="submission" date="2019-12" db="EMBL/GenBank/DDBJ databases">
        <title>Chromosome-level assembly of the Caenorhabditis remanei genome.</title>
        <authorList>
            <person name="Teterina A.A."/>
            <person name="Willis J.H."/>
            <person name="Phillips P.C."/>
        </authorList>
    </citation>
    <scope>NUCLEOTIDE SEQUENCE [LARGE SCALE GENOMIC DNA]</scope>
    <source>
        <strain evidence="1 2">PX506</strain>
        <tissue evidence="1">Whole organism</tissue>
    </source>
</reference>
<dbReference type="Proteomes" id="UP000483820">
    <property type="component" value="Chromosome IV"/>
</dbReference>
<organism evidence="1 2">
    <name type="scientific">Caenorhabditis remanei</name>
    <name type="common">Caenorhabditis vulgaris</name>
    <dbReference type="NCBI Taxonomy" id="31234"/>
    <lineage>
        <taxon>Eukaryota</taxon>
        <taxon>Metazoa</taxon>
        <taxon>Ecdysozoa</taxon>
        <taxon>Nematoda</taxon>
        <taxon>Chromadorea</taxon>
        <taxon>Rhabditida</taxon>
        <taxon>Rhabditina</taxon>
        <taxon>Rhabditomorpha</taxon>
        <taxon>Rhabditoidea</taxon>
        <taxon>Rhabditidae</taxon>
        <taxon>Peloderinae</taxon>
        <taxon>Caenorhabditis</taxon>
    </lineage>
</organism>
<evidence type="ECO:0000313" key="2">
    <source>
        <dbReference type="Proteomes" id="UP000483820"/>
    </source>
</evidence>
<gene>
    <name evidence="1" type="ORF">GCK72_015001</name>
</gene>
<proteinExistence type="predicted"/>
<dbReference type="RefSeq" id="XP_053585341.1">
    <property type="nucleotide sequence ID" value="XM_053730569.1"/>
</dbReference>
<sequence>MEHKCALVSISSSWTAGRLDVCYSQQPAQEPGQADTKEESDKRTYLVVGFAEAAGSANGSVLLVSETIGATMLTNSSRSI</sequence>